<dbReference type="AlphaFoldDB" id="A0A195D0D1"/>
<evidence type="ECO:0000313" key="1">
    <source>
        <dbReference type="EMBL" id="KYN06316.1"/>
    </source>
</evidence>
<gene>
    <name evidence="1" type="ORF">ALC62_02653</name>
</gene>
<keyword evidence="2" id="KW-1185">Reference proteome</keyword>
<protein>
    <submittedName>
        <fullName evidence="1">Uncharacterized protein</fullName>
    </submittedName>
</protein>
<evidence type="ECO:0000313" key="2">
    <source>
        <dbReference type="Proteomes" id="UP000078542"/>
    </source>
</evidence>
<sequence>VEGVLLRKTGFLRFPDRVVSMNHSMLNDDVRMSWIGHKYARSVSWIDIRRSTGTIGLLEEWITARD</sequence>
<dbReference type="EMBL" id="KQ977012">
    <property type="protein sequence ID" value="KYN06316.1"/>
    <property type="molecule type" value="Genomic_DNA"/>
</dbReference>
<name>A0A195D0D1_9HYME</name>
<dbReference type="Proteomes" id="UP000078542">
    <property type="component" value="Unassembled WGS sequence"/>
</dbReference>
<proteinExistence type="predicted"/>
<accession>A0A195D0D1</accession>
<reference evidence="1 2" key="1">
    <citation type="submission" date="2016-03" db="EMBL/GenBank/DDBJ databases">
        <title>Cyphomyrmex costatus WGS genome.</title>
        <authorList>
            <person name="Nygaard S."/>
            <person name="Hu H."/>
            <person name="Boomsma J."/>
            <person name="Zhang G."/>
        </authorList>
    </citation>
    <scope>NUCLEOTIDE SEQUENCE [LARGE SCALE GENOMIC DNA]</scope>
    <source>
        <strain evidence="1">MS0001</strain>
        <tissue evidence="1">Whole body</tissue>
    </source>
</reference>
<organism evidence="1 2">
    <name type="scientific">Cyphomyrmex costatus</name>
    <dbReference type="NCBI Taxonomy" id="456900"/>
    <lineage>
        <taxon>Eukaryota</taxon>
        <taxon>Metazoa</taxon>
        <taxon>Ecdysozoa</taxon>
        <taxon>Arthropoda</taxon>
        <taxon>Hexapoda</taxon>
        <taxon>Insecta</taxon>
        <taxon>Pterygota</taxon>
        <taxon>Neoptera</taxon>
        <taxon>Endopterygota</taxon>
        <taxon>Hymenoptera</taxon>
        <taxon>Apocrita</taxon>
        <taxon>Aculeata</taxon>
        <taxon>Formicoidea</taxon>
        <taxon>Formicidae</taxon>
        <taxon>Myrmicinae</taxon>
        <taxon>Cyphomyrmex</taxon>
    </lineage>
</organism>
<feature type="non-terminal residue" evidence="1">
    <location>
        <position position="1"/>
    </location>
</feature>